<organism evidence="5 6">
    <name type="scientific">Pocillopora damicornis</name>
    <name type="common">Cauliflower coral</name>
    <name type="synonym">Millepora damicornis</name>
    <dbReference type="NCBI Taxonomy" id="46731"/>
    <lineage>
        <taxon>Eukaryota</taxon>
        <taxon>Metazoa</taxon>
        <taxon>Cnidaria</taxon>
        <taxon>Anthozoa</taxon>
        <taxon>Hexacorallia</taxon>
        <taxon>Scleractinia</taxon>
        <taxon>Astrocoeniina</taxon>
        <taxon>Pocilloporidae</taxon>
        <taxon>Pocillopora</taxon>
    </lineage>
</organism>
<evidence type="ECO:0000259" key="4">
    <source>
        <dbReference type="SMART" id="SM00873"/>
    </source>
</evidence>
<protein>
    <recommendedName>
        <fullName evidence="4">B3/B4 tRNA-binding domain-containing protein</fullName>
    </recommendedName>
</protein>
<dbReference type="InterPro" id="IPR001611">
    <property type="entry name" value="Leu-rich_rpt"/>
</dbReference>
<evidence type="ECO:0000256" key="3">
    <source>
        <dbReference type="SAM" id="MobiDB-lite"/>
    </source>
</evidence>
<feature type="compositionally biased region" description="Basic residues" evidence="3">
    <location>
        <begin position="244"/>
        <end position="254"/>
    </location>
</feature>
<dbReference type="PROSITE" id="PS51450">
    <property type="entry name" value="LRR"/>
    <property type="match status" value="3"/>
</dbReference>
<dbReference type="AlphaFoldDB" id="A0A3M6TYA2"/>
<gene>
    <name evidence="5" type="ORF">pdam_00000604</name>
</gene>
<dbReference type="InterPro" id="IPR032675">
    <property type="entry name" value="LRR_dom_sf"/>
</dbReference>
<dbReference type="InterPro" id="IPR005146">
    <property type="entry name" value="B3/B4_tRNA-bd"/>
</dbReference>
<dbReference type="GO" id="GO:0003723">
    <property type="term" value="F:RNA binding"/>
    <property type="evidence" value="ECO:0007669"/>
    <property type="project" value="InterPro"/>
</dbReference>
<comment type="caution">
    <text evidence="5">The sequence shown here is derived from an EMBL/GenBank/DDBJ whole genome shotgun (WGS) entry which is preliminary data.</text>
</comment>
<evidence type="ECO:0000313" key="6">
    <source>
        <dbReference type="Proteomes" id="UP000275408"/>
    </source>
</evidence>
<dbReference type="OMA" id="YDVKPPT"/>
<keyword evidence="1" id="KW-0433">Leucine-rich repeat</keyword>
<dbReference type="InterPro" id="IPR055414">
    <property type="entry name" value="LRR_R13L4/SHOC2-like"/>
</dbReference>
<sequence length="534" mass="59653">MGWPEVKQAADEHRYELVLSGATVSERIDKSGLDKDIFELTFLNFLQISNTTLLSLPVELGQLVKLKTLDLHKNSLKELPASIGLLKELKHLDLSDNKLQKLPTTLTELNLLQSLNLNCNQLTELPSFVLLTSLKRVDISHNQLKELPDGIYELEHLSEIIASYNQISNISGNISKLPALKVLSLNANKIELLPSELTDCLKLKDLHLQDNSIQDRRLFKVIKQCSTKAVLDYIATRSEKVKAGKKGGKKGRSRKVSEGADNEVSADQAEAQFFNPVVRVMHSEEFKVVSQSSVKVVRPYIVCAVVRNLDLIDADAYKKFINIQTKLHESICDHRTSATIATHDIAPLAFPLEYEACPPSDIQLVPLGRQEEITAEQLITDLRAEAMRQKQKTKRNPFKTGLFKYLTLIEGAESYAVLRDSSRTVVSLPPVTNCDKSKITGKKIDVLLEVTSPVSLETCKTVMDSLIKMMLEVGLFSEANTLVDDVECATSLSNQELVIEQVRVLGSDGQLRVVYPSRVDLQFESVKVIRPEKV</sequence>
<dbReference type="PANTHER" id="PTHR10947">
    <property type="entry name" value="PHENYLALANYL-TRNA SYNTHETASE BETA CHAIN AND LEUCINE-RICH REPEAT-CONTAINING PROTEIN 47"/>
    <property type="match status" value="1"/>
</dbReference>
<dbReference type="Proteomes" id="UP000275408">
    <property type="component" value="Unassembled WGS sequence"/>
</dbReference>
<dbReference type="SMART" id="SM00873">
    <property type="entry name" value="B3_4"/>
    <property type="match status" value="1"/>
</dbReference>
<dbReference type="PANTHER" id="PTHR10947:SF3">
    <property type="entry name" value="LEUCINE-RICH REPEAT-CONTAINING PROTEIN 47"/>
    <property type="match status" value="1"/>
</dbReference>
<name>A0A3M6TYA2_POCDA</name>
<dbReference type="GO" id="GO:0004826">
    <property type="term" value="F:phenylalanine-tRNA ligase activity"/>
    <property type="evidence" value="ECO:0007669"/>
    <property type="project" value="InterPro"/>
</dbReference>
<accession>A0A3M6TYA2</accession>
<keyword evidence="6" id="KW-1185">Reference proteome</keyword>
<dbReference type="Pfam" id="PF13855">
    <property type="entry name" value="LRR_8"/>
    <property type="match status" value="1"/>
</dbReference>
<dbReference type="SMART" id="SM00364">
    <property type="entry name" value="LRR_BAC"/>
    <property type="match status" value="5"/>
</dbReference>
<dbReference type="Gene3D" id="3.80.10.10">
    <property type="entry name" value="Ribonuclease Inhibitor"/>
    <property type="match status" value="2"/>
</dbReference>
<evidence type="ECO:0000256" key="2">
    <source>
        <dbReference type="ARBA" id="ARBA00022737"/>
    </source>
</evidence>
<feature type="region of interest" description="Disordered" evidence="3">
    <location>
        <begin position="244"/>
        <end position="263"/>
    </location>
</feature>
<feature type="domain" description="B3/B4 tRNA-binding" evidence="4">
    <location>
        <begin position="297"/>
        <end position="475"/>
    </location>
</feature>
<dbReference type="OrthoDB" id="67933at2759"/>
<dbReference type="Pfam" id="PF23598">
    <property type="entry name" value="LRR_14"/>
    <property type="match status" value="1"/>
</dbReference>
<evidence type="ECO:0000313" key="5">
    <source>
        <dbReference type="EMBL" id="RMX46350.1"/>
    </source>
</evidence>
<proteinExistence type="predicted"/>
<keyword evidence="2" id="KW-0677">Repeat</keyword>
<dbReference type="InterPro" id="IPR003591">
    <property type="entry name" value="Leu-rich_rpt_typical-subtyp"/>
</dbReference>
<dbReference type="InterPro" id="IPR020825">
    <property type="entry name" value="Phe-tRNA_synthase-like_B3/B4"/>
</dbReference>
<dbReference type="SMART" id="SM00369">
    <property type="entry name" value="LRR_TYP"/>
    <property type="match status" value="5"/>
</dbReference>
<dbReference type="InterPro" id="IPR045060">
    <property type="entry name" value="Phe-tRNA-ligase_IIc_bsu"/>
</dbReference>
<reference evidence="5 6" key="1">
    <citation type="journal article" date="2018" name="Sci. Rep.">
        <title>Comparative analysis of the Pocillopora damicornis genome highlights role of immune system in coral evolution.</title>
        <authorList>
            <person name="Cunning R."/>
            <person name="Bay R.A."/>
            <person name="Gillette P."/>
            <person name="Baker A.C."/>
            <person name="Traylor-Knowles N."/>
        </authorList>
    </citation>
    <scope>NUCLEOTIDE SEQUENCE [LARGE SCALE GENOMIC DNA]</scope>
    <source>
        <strain evidence="5">RSMAS</strain>
        <tissue evidence="5">Whole animal</tissue>
    </source>
</reference>
<dbReference type="PRINTS" id="PR00019">
    <property type="entry name" value="LEURICHRPT"/>
</dbReference>
<dbReference type="SUPFAM" id="SSF52058">
    <property type="entry name" value="L domain-like"/>
    <property type="match status" value="1"/>
</dbReference>
<dbReference type="STRING" id="46731.A0A3M6TYA2"/>
<dbReference type="EMBL" id="RCHS01002704">
    <property type="protein sequence ID" value="RMX46350.1"/>
    <property type="molecule type" value="Genomic_DNA"/>
</dbReference>
<dbReference type="Gene3D" id="3.50.40.10">
    <property type="entry name" value="Phenylalanyl-trna Synthetase, Chain B, domain 3"/>
    <property type="match status" value="1"/>
</dbReference>
<dbReference type="GO" id="GO:0006432">
    <property type="term" value="P:phenylalanyl-tRNA aminoacylation"/>
    <property type="evidence" value="ECO:0007669"/>
    <property type="project" value="InterPro"/>
</dbReference>
<evidence type="ECO:0000256" key="1">
    <source>
        <dbReference type="ARBA" id="ARBA00022614"/>
    </source>
</evidence>